<evidence type="ECO:0000256" key="2">
    <source>
        <dbReference type="SAM" id="Phobius"/>
    </source>
</evidence>
<reference evidence="3" key="1">
    <citation type="submission" date="2023-05" db="EMBL/GenBank/DDBJ databases">
        <authorList>
            <person name="Huff M."/>
        </authorList>
    </citation>
    <scope>NUCLEOTIDE SEQUENCE</scope>
</reference>
<dbReference type="AlphaFoldDB" id="A0AAD2AC62"/>
<feature type="transmembrane region" description="Helical" evidence="2">
    <location>
        <begin position="42"/>
        <end position="60"/>
    </location>
</feature>
<sequence length="210" mass="23119">MFLVLVVILMLDWAAIVVDKVVMEVGVMVAIRMNPSLSWDGFGQTGAFINGWTSGVAAVLQFPLRFLWRNWLVLDLAFLAIWHHVLISASMSFKIKMSTSLIEKHSSRMEWSLIHVFHLGTLIIITCVLQCSHVNIILINAQTKFQHSVNPLPKVFVSSRLNPEESRTVSNSNITKSSTDSSFLSTTKGAEEGGGGLLVVGLGRIGKGIK</sequence>
<feature type="region of interest" description="Disordered" evidence="1">
    <location>
        <begin position="167"/>
        <end position="188"/>
    </location>
</feature>
<keyword evidence="4" id="KW-1185">Reference proteome</keyword>
<name>A0AAD2AC62_9LAMI</name>
<feature type="compositionally biased region" description="Polar residues" evidence="1">
    <location>
        <begin position="168"/>
        <end position="188"/>
    </location>
</feature>
<organism evidence="3 4">
    <name type="scientific">Fraxinus pennsylvanica</name>
    <dbReference type="NCBI Taxonomy" id="56036"/>
    <lineage>
        <taxon>Eukaryota</taxon>
        <taxon>Viridiplantae</taxon>
        <taxon>Streptophyta</taxon>
        <taxon>Embryophyta</taxon>
        <taxon>Tracheophyta</taxon>
        <taxon>Spermatophyta</taxon>
        <taxon>Magnoliopsida</taxon>
        <taxon>eudicotyledons</taxon>
        <taxon>Gunneridae</taxon>
        <taxon>Pentapetalae</taxon>
        <taxon>asterids</taxon>
        <taxon>lamiids</taxon>
        <taxon>Lamiales</taxon>
        <taxon>Oleaceae</taxon>
        <taxon>Oleeae</taxon>
        <taxon>Fraxinus</taxon>
    </lineage>
</organism>
<evidence type="ECO:0000256" key="1">
    <source>
        <dbReference type="SAM" id="MobiDB-lite"/>
    </source>
</evidence>
<evidence type="ECO:0000313" key="4">
    <source>
        <dbReference type="Proteomes" id="UP000834106"/>
    </source>
</evidence>
<dbReference type="Proteomes" id="UP000834106">
    <property type="component" value="Chromosome 18"/>
</dbReference>
<dbReference type="EMBL" id="OU503053">
    <property type="protein sequence ID" value="CAI9782257.1"/>
    <property type="molecule type" value="Genomic_DNA"/>
</dbReference>
<proteinExistence type="predicted"/>
<accession>A0AAD2AC62</accession>
<feature type="transmembrane region" description="Helical" evidence="2">
    <location>
        <begin position="113"/>
        <end position="138"/>
    </location>
</feature>
<feature type="transmembrane region" description="Helical" evidence="2">
    <location>
        <begin position="72"/>
        <end position="93"/>
    </location>
</feature>
<gene>
    <name evidence="3" type="ORF">FPE_LOCUS29687</name>
</gene>
<protein>
    <submittedName>
        <fullName evidence="3">Uncharacterized protein</fullName>
    </submittedName>
</protein>
<keyword evidence="2" id="KW-0472">Membrane</keyword>
<keyword evidence="2" id="KW-1133">Transmembrane helix</keyword>
<keyword evidence="2" id="KW-0812">Transmembrane</keyword>
<evidence type="ECO:0000313" key="3">
    <source>
        <dbReference type="EMBL" id="CAI9782257.1"/>
    </source>
</evidence>